<reference evidence="6" key="1">
    <citation type="submission" date="2023-07" db="EMBL/GenBank/DDBJ databases">
        <title>30 novel species of actinomycetes from the DSMZ collection.</title>
        <authorList>
            <person name="Nouioui I."/>
        </authorList>
    </citation>
    <scope>NUCLEOTIDE SEQUENCE [LARGE SCALE GENOMIC DNA]</scope>
    <source>
        <strain evidence="6">DSM 44918</strain>
    </source>
</reference>
<feature type="region of interest" description="Disordered" evidence="1">
    <location>
        <begin position="406"/>
        <end position="442"/>
    </location>
</feature>
<dbReference type="Pfam" id="PF04213">
    <property type="entry name" value="HtaA"/>
    <property type="match status" value="2"/>
</dbReference>
<organism evidence="5 6">
    <name type="scientific">Streptomyces millisiae</name>
    <dbReference type="NCBI Taxonomy" id="3075542"/>
    <lineage>
        <taxon>Bacteria</taxon>
        <taxon>Bacillati</taxon>
        <taxon>Actinomycetota</taxon>
        <taxon>Actinomycetes</taxon>
        <taxon>Kitasatosporales</taxon>
        <taxon>Streptomycetaceae</taxon>
        <taxon>Streptomyces</taxon>
    </lineage>
</organism>
<keyword evidence="6" id="KW-1185">Reference proteome</keyword>
<feature type="compositionally biased region" description="Acidic residues" evidence="1">
    <location>
        <begin position="223"/>
        <end position="241"/>
    </location>
</feature>
<keyword evidence="3" id="KW-0732">Signal</keyword>
<keyword evidence="2" id="KW-0812">Transmembrane</keyword>
<dbReference type="EMBL" id="JAVREM010000053">
    <property type="protein sequence ID" value="MDT0322066.1"/>
    <property type="molecule type" value="Genomic_DNA"/>
</dbReference>
<evidence type="ECO:0000313" key="5">
    <source>
        <dbReference type="EMBL" id="MDT0322066.1"/>
    </source>
</evidence>
<evidence type="ECO:0000256" key="3">
    <source>
        <dbReference type="SAM" id="SignalP"/>
    </source>
</evidence>
<evidence type="ECO:0000313" key="6">
    <source>
        <dbReference type="Proteomes" id="UP001183420"/>
    </source>
</evidence>
<feature type="chain" id="PRO_5046589498" evidence="3">
    <location>
        <begin position="39"/>
        <end position="490"/>
    </location>
</feature>
<proteinExistence type="predicted"/>
<evidence type="ECO:0000256" key="1">
    <source>
        <dbReference type="SAM" id="MobiDB-lite"/>
    </source>
</evidence>
<dbReference type="Proteomes" id="UP001183420">
    <property type="component" value="Unassembled WGS sequence"/>
</dbReference>
<keyword evidence="2" id="KW-0472">Membrane</keyword>
<dbReference type="InterPro" id="IPR007331">
    <property type="entry name" value="Htaa"/>
</dbReference>
<evidence type="ECO:0000256" key="2">
    <source>
        <dbReference type="SAM" id="Phobius"/>
    </source>
</evidence>
<feature type="domain" description="Htaa" evidence="4">
    <location>
        <begin position="246"/>
        <end position="396"/>
    </location>
</feature>
<feature type="compositionally biased region" description="Acidic residues" evidence="1">
    <location>
        <begin position="423"/>
        <end position="441"/>
    </location>
</feature>
<feature type="region of interest" description="Disordered" evidence="1">
    <location>
        <begin position="208"/>
        <end position="241"/>
    </location>
</feature>
<sequence>MLPGHPRPRALLSLATLVPLLLAPLALSLAPLSGVAHAAERAVAGGRLDWGIRSSFQSYVTGPIAGGSWTLSGGAATVGQSQFRFHSASGDYDPETGALTAGYSGGVRFVGHQQDDGSYELDLTISNPTVSVAGSSGTLYADMRSKARGSGEITESTQVPLATLDLTGVDLRGGTRIAVSAIPATLTAEGATAFAGYYQAGDALDPVTLTADTEDPAPAPTDPEPEEPTEEPAEPSDDEGEFADAVVDWGVRRTFREYVTGEIAAGGWTLTDGAQDGGALFRFPAGRGTADPEAGTLQAEFDGAVTFTGTDLDLTLGGVTVSVADGTGTLAADITASDQAQEEDLPLVTFAAEPERLAPRDGLILLSEVPAQLTEEGAAAFGGLYQPGTEMDPITLAVALDPDAELPALPDLGSEPTAAAEPATEEPYADQESVQAEDDDGGTSTRTLFAIVAGLLLALAALAFGILRRNRRAGPQTTTDTTPSEETDPA</sequence>
<keyword evidence="2" id="KW-1133">Transmembrane helix</keyword>
<feature type="domain" description="Htaa" evidence="4">
    <location>
        <begin position="46"/>
        <end position="210"/>
    </location>
</feature>
<name>A0ABU2LWX1_9ACTN</name>
<protein>
    <submittedName>
        <fullName evidence="5">HtaA domain-containing protein</fullName>
    </submittedName>
</protein>
<gene>
    <name evidence="5" type="ORF">RNC47_27410</name>
</gene>
<feature type="signal peptide" evidence="3">
    <location>
        <begin position="1"/>
        <end position="38"/>
    </location>
</feature>
<feature type="transmembrane region" description="Helical" evidence="2">
    <location>
        <begin position="448"/>
        <end position="467"/>
    </location>
</feature>
<evidence type="ECO:0000259" key="4">
    <source>
        <dbReference type="Pfam" id="PF04213"/>
    </source>
</evidence>
<comment type="caution">
    <text evidence="5">The sequence shown here is derived from an EMBL/GenBank/DDBJ whole genome shotgun (WGS) entry which is preliminary data.</text>
</comment>
<accession>A0ABU2LWX1</accession>